<evidence type="ECO:0000313" key="2">
    <source>
        <dbReference type="EMBL" id="KAK4298304.1"/>
    </source>
</evidence>
<feature type="compositionally biased region" description="Basic residues" evidence="1">
    <location>
        <begin position="1598"/>
        <end position="1607"/>
    </location>
</feature>
<organism evidence="2 3">
    <name type="scientific">Petrolisthes manimaculis</name>
    <dbReference type="NCBI Taxonomy" id="1843537"/>
    <lineage>
        <taxon>Eukaryota</taxon>
        <taxon>Metazoa</taxon>
        <taxon>Ecdysozoa</taxon>
        <taxon>Arthropoda</taxon>
        <taxon>Crustacea</taxon>
        <taxon>Multicrustacea</taxon>
        <taxon>Malacostraca</taxon>
        <taxon>Eumalacostraca</taxon>
        <taxon>Eucarida</taxon>
        <taxon>Decapoda</taxon>
        <taxon>Pleocyemata</taxon>
        <taxon>Anomura</taxon>
        <taxon>Galatheoidea</taxon>
        <taxon>Porcellanidae</taxon>
        <taxon>Petrolisthes</taxon>
    </lineage>
</organism>
<feature type="region of interest" description="Disordered" evidence="1">
    <location>
        <begin position="756"/>
        <end position="817"/>
    </location>
</feature>
<feature type="compositionally biased region" description="Polar residues" evidence="1">
    <location>
        <begin position="1096"/>
        <end position="1110"/>
    </location>
</feature>
<reference evidence="2" key="1">
    <citation type="submission" date="2023-11" db="EMBL/GenBank/DDBJ databases">
        <title>Genome assemblies of two species of porcelain crab, Petrolisthes cinctipes and Petrolisthes manimaculis (Anomura: Porcellanidae).</title>
        <authorList>
            <person name="Angst P."/>
        </authorList>
    </citation>
    <scope>NUCLEOTIDE SEQUENCE</scope>
    <source>
        <strain evidence="2">PB745_02</strain>
        <tissue evidence="2">Gill</tissue>
    </source>
</reference>
<dbReference type="Proteomes" id="UP001292094">
    <property type="component" value="Unassembled WGS sequence"/>
</dbReference>
<feature type="compositionally biased region" description="Polar residues" evidence="1">
    <location>
        <begin position="9"/>
        <end position="24"/>
    </location>
</feature>
<feature type="region of interest" description="Disordered" evidence="1">
    <location>
        <begin position="1460"/>
        <end position="1483"/>
    </location>
</feature>
<feature type="region of interest" description="Disordered" evidence="1">
    <location>
        <begin position="1"/>
        <end position="24"/>
    </location>
</feature>
<gene>
    <name evidence="2" type="ORF">Pmani_029344</name>
</gene>
<dbReference type="EMBL" id="JAWZYT010003459">
    <property type="protein sequence ID" value="KAK4298304.1"/>
    <property type="molecule type" value="Genomic_DNA"/>
</dbReference>
<feature type="region of interest" description="Disordered" evidence="1">
    <location>
        <begin position="1499"/>
        <end position="1523"/>
    </location>
</feature>
<evidence type="ECO:0000313" key="3">
    <source>
        <dbReference type="Proteomes" id="UP001292094"/>
    </source>
</evidence>
<feature type="compositionally biased region" description="Basic and acidic residues" evidence="1">
    <location>
        <begin position="1272"/>
        <end position="1283"/>
    </location>
</feature>
<feature type="compositionally biased region" description="Polar residues" evidence="1">
    <location>
        <begin position="1154"/>
        <end position="1170"/>
    </location>
</feature>
<comment type="caution">
    <text evidence="2">The sequence shown here is derived from an EMBL/GenBank/DDBJ whole genome shotgun (WGS) entry which is preliminary data.</text>
</comment>
<feature type="region of interest" description="Disordered" evidence="1">
    <location>
        <begin position="584"/>
        <end position="741"/>
    </location>
</feature>
<feature type="region of interest" description="Disordered" evidence="1">
    <location>
        <begin position="125"/>
        <end position="176"/>
    </location>
</feature>
<feature type="region of interest" description="Disordered" evidence="1">
    <location>
        <begin position="1071"/>
        <end position="1173"/>
    </location>
</feature>
<sequence length="1607" mass="180495">MLKSRSKSRVSYNGQNDELETKTQAIPQARKGRMIKELLSQIPKTSRTNFNQHKSACSSISNSQQTDQTGVIREIERVADLTFNETDFLTSTQLRSQINVRQKRQARDCDASFLEYVSIGPKAGCSVSQSQDGDYNKERGKTKKTKKEKKKVVERKGQTLDSNINGSDKSSENDTVQISLKHKPARETYSSLDSRSCSYRKQCQNELFSYQTHLTQEVPDDVNVLQRDYLGKNYKSQDILRTACNPLNKYGDYPDVEAMNINSEDDVMTCGQRLLEEQQLPTVENTLQRWTDGNNSEADTDTHWAAFPSIPTDTAKETPLCSESEIESEAARSLLNRIIESRGFIVPINENRTGVTMENRSQAIPEAAPRDHHCKRTWKEKEYVVSERYQSKVVSSENVNTVNMSDQGEIIKQEIQTASILDIDPLGTFQGTLTVDKDATMSYRLKDGGEPFVMDRKLVYKKELQHDPAYEIYDDMDVLDELQLKKHDISDIEMDCDNTEYTGTYHATQPTISLNTKRAQIVSCDEESHQSCSVALFSYNETGKSSVASKESGLISLGCGGDVSACTGETYSVSYINATQYPQPVNTTQSSPQPVNTTQSSRQPVNTPQSSLQPVNTPQSSLQPVNTPQSSLQPVNTTQSSPQPVNTTQSSPQPVNTRQSSLQPVNTTQSSPQPVNTIQSSPQPVNTAQSSLQPVNTTQPSPQPVNTTQSSPQPVNTPQSSPQPVITPQSSPQPVNTHLPHSNIKNLTAKMLELSKNEEQEEEVGQKKSLLCSSGLSGQQRKKTPTSPLSGNVEGVENSNESNDNLRSEVSVDSQRENAVMSIRKRPKITDNMIEKHNYLGNDQFVDGPRETVLDMRDEGENHSKGKKSIKMLSCKNSSESEVQVIASNAGRMVKKKNKKKKKMITHTNSSESEVQVIASNAVYKVNKKKKKKMLTHTNFSESEVQVIASNTVYKVNKKKKKKKKMLTHINSRESEVQVIGNNSVCKVSKKKKEKKKQKELDDGVCDSVSHVKTTRKETHDSELECVYQEMRKKTKSKHKKRDKSELKLKKLRTVNGFGDEASCGIGTERKESELSFRRVSKSMSRCDNDDEASCGNGTKDNRSLTNRKTPQPLLHPKTTNLPLHNRENVDEMHRLEEEKESALSKSGKERNKISPSRTENGSSLPSPIQNDVDIIDNLPESYNLLQKRKKGEKHKSTIRKKPCNSFVLSHSSLSEPQAMPHNVVLLNRPRKKKKQKNNLGASSNVGLSENKVKLHSHKNGRIFQENPMEIQKSESNHRDKMKSPGTPSGKELRRAVEYGGAAFPGVSSEKSNLCSVTGNNQTQPSIEDITTCPPQYKRKKLLHKPPTHMFATGDEESVVLRIENEIEDLHKQKECVDSKRKKSLEREAGKKCKKSSAIAKFSSFSDIRGSQLHCNILVKVCKKKKEKKCRKFCDDNSSDSQIQRRKKVRDSEVECVYQDGKRTKKSRHNESHLDTSSSSNKKLKKALEYGGDNVPVYTERSNNSLETDQKMSGSCKKKSTPAVPSLSISSMSELEVISCSAVCSFKNVKKKNVEKGDVDRQFNHQIEVHDHEVECVYPEVKRNKKRLKSPISVENVHKRRKKRKVE</sequence>
<name>A0AAE1NZJ6_9EUCA</name>
<feature type="compositionally biased region" description="Polar residues" evidence="1">
    <location>
        <begin position="159"/>
        <end position="176"/>
    </location>
</feature>
<protein>
    <submittedName>
        <fullName evidence="2">Uncharacterized protein</fullName>
    </submittedName>
</protein>
<feature type="region of interest" description="Disordered" evidence="1">
    <location>
        <begin position="1587"/>
        <end position="1607"/>
    </location>
</feature>
<proteinExistence type="predicted"/>
<accession>A0AAE1NZJ6</accession>
<feature type="region of interest" description="Disordered" evidence="1">
    <location>
        <begin position="1227"/>
        <end position="1291"/>
    </location>
</feature>
<feature type="compositionally biased region" description="Low complexity" evidence="1">
    <location>
        <begin position="767"/>
        <end position="779"/>
    </location>
</feature>
<feature type="compositionally biased region" description="Polar residues" evidence="1">
    <location>
        <begin position="1500"/>
        <end position="1513"/>
    </location>
</feature>
<feature type="compositionally biased region" description="Basic and acidic residues" evidence="1">
    <location>
        <begin position="1125"/>
        <end position="1153"/>
    </location>
</feature>
<feature type="compositionally biased region" description="Basic residues" evidence="1">
    <location>
        <begin position="140"/>
        <end position="153"/>
    </location>
</feature>
<keyword evidence="3" id="KW-1185">Reference proteome</keyword>
<feature type="compositionally biased region" description="Low complexity" evidence="1">
    <location>
        <begin position="790"/>
        <end position="803"/>
    </location>
</feature>
<evidence type="ECO:0000256" key="1">
    <source>
        <dbReference type="SAM" id="MobiDB-lite"/>
    </source>
</evidence>